<feature type="region of interest" description="Disordered" evidence="1">
    <location>
        <begin position="641"/>
        <end position="661"/>
    </location>
</feature>
<accession>A0A5E4Q9I1</accession>
<dbReference type="Proteomes" id="UP000324832">
    <property type="component" value="Unassembled WGS sequence"/>
</dbReference>
<proteinExistence type="predicted"/>
<feature type="region of interest" description="Disordered" evidence="1">
    <location>
        <begin position="426"/>
        <end position="451"/>
    </location>
</feature>
<evidence type="ECO:0000313" key="2">
    <source>
        <dbReference type="EMBL" id="VVC94958.1"/>
    </source>
</evidence>
<evidence type="ECO:0000256" key="1">
    <source>
        <dbReference type="SAM" id="MobiDB-lite"/>
    </source>
</evidence>
<dbReference type="EMBL" id="FZQP02002181">
    <property type="protein sequence ID" value="VVC94958.1"/>
    <property type="molecule type" value="Genomic_DNA"/>
</dbReference>
<gene>
    <name evidence="2" type="ORF">LSINAPIS_LOCUS6786</name>
</gene>
<feature type="compositionally biased region" description="Polar residues" evidence="1">
    <location>
        <begin position="641"/>
        <end position="651"/>
    </location>
</feature>
<keyword evidence="3" id="KW-1185">Reference proteome</keyword>
<reference evidence="2 3" key="1">
    <citation type="submission" date="2017-07" db="EMBL/GenBank/DDBJ databases">
        <authorList>
            <person name="Talla V."/>
            <person name="Backstrom N."/>
        </authorList>
    </citation>
    <scope>NUCLEOTIDE SEQUENCE [LARGE SCALE GENOMIC DNA]</scope>
</reference>
<organism evidence="2 3">
    <name type="scientific">Leptidea sinapis</name>
    <dbReference type="NCBI Taxonomy" id="189913"/>
    <lineage>
        <taxon>Eukaryota</taxon>
        <taxon>Metazoa</taxon>
        <taxon>Ecdysozoa</taxon>
        <taxon>Arthropoda</taxon>
        <taxon>Hexapoda</taxon>
        <taxon>Insecta</taxon>
        <taxon>Pterygota</taxon>
        <taxon>Neoptera</taxon>
        <taxon>Endopterygota</taxon>
        <taxon>Lepidoptera</taxon>
        <taxon>Glossata</taxon>
        <taxon>Ditrysia</taxon>
        <taxon>Papilionoidea</taxon>
        <taxon>Pieridae</taxon>
        <taxon>Dismorphiinae</taxon>
        <taxon>Leptidea</taxon>
    </lineage>
</organism>
<evidence type="ECO:0000313" key="3">
    <source>
        <dbReference type="Proteomes" id="UP000324832"/>
    </source>
</evidence>
<feature type="compositionally biased region" description="Polar residues" evidence="1">
    <location>
        <begin position="766"/>
        <end position="776"/>
    </location>
</feature>
<feature type="region of interest" description="Disordered" evidence="1">
    <location>
        <begin position="762"/>
        <end position="784"/>
    </location>
</feature>
<protein>
    <submittedName>
        <fullName evidence="2">Uncharacterized protein</fullName>
    </submittedName>
</protein>
<dbReference type="AlphaFoldDB" id="A0A5E4Q9I1"/>
<sequence length="894" mass="97879">MMTESNNYSCQEPPPCPGLLQSFEPAISQPIVEVPHDERVINIIRKTLSPNEKIIVCVSCWQYINIRPSTKMCNDHNLSQELPSYIDSQQTSDPVMSQPQVKVPHGLPGISDINIISNTLGPSSQIVVSFTCSQHKSTRFERKNFTRTSSFIGSGMGTETNNYSSRKLPPYSSLKVQRGLSGGPVININSNTLQPSAQIIVKKNNSTRISCLIGSKMETPFSATSQPQVNLSHGLTKEPIINIISNTLGPNTKITVGCLCRKHFSTRVESKPSMGIVSCSLGSKMDDESNYDSFQKLKLTEKPFVNIKSNTMGPNAQIIVCDSSGIHIAQVEGKTSKSSYFFAIFSYIIRSKMTTASNNTSQEPPPYLGLQQSIDPAASQPILEVPHDERVINIISKTLAPNEKLIVCGSCWQYINIRPSTKIGNNNNLSQEASSNSDPLQPSDPVMSQPQLEVPHGLTGISEINIISNTLGPSSQIIVCFTCNQHKSTQFERKNFTRTSCYIGSEMSTATTTNTKLSSSQQLPPYSGLKVQRRLTGGPIININSNTLQPHAQITVKKKSSIRISFLLGSKIDSESNNDPFQKLTEKPIVNINSNTMGTDAQIIVCDSNGIQIIQVEGKPSKSSYFFAIFSYLIRTKMGTDNNLTQESSNPDPQPSDPVLSQPQVVRVPHGLTEIPAININNNTLGLNAQIMEAPSYPDPQQRSDLGMSQPKVKVGYLGLTGISAINVNTNTLGQNAQIIVFCHCSQHKNITSKTSFLFESEMDTESNNNPTQQLPSYPGPQQPADQLKVQHGLTGSPVININNNSLQPNSQILVKRKGSFSFSCLFGSKLDNESYNDVFRKLNQKPIVNIQGNLLSPEAQIIVCDASGIHIIKVNGKPSKSTYFFAIFSCLIG</sequence>
<name>A0A5E4Q9I1_9NEOP</name>